<dbReference type="EMBL" id="LNGD01000086">
    <property type="protein sequence ID" value="KYC50199.1"/>
    <property type="molecule type" value="Genomic_DNA"/>
</dbReference>
<evidence type="ECO:0000313" key="9">
    <source>
        <dbReference type="Proteomes" id="UP000075578"/>
    </source>
</evidence>
<gene>
    <name evidence="4" type="ORF">AMQ22_02056</name>
    <name evidence="7" type="ORF">AMQ74_01299</name>
    <name evidence="3" type="ORF">APG10_01250</name>
    <name evidence="5" type="ORF">APG11_00860</name>
    <name evidence="6" type="ORF">APG12_01498</name>
</gene>
<organism evidence="3 10">
    <name type="scientific">Candidatus Methanofastidiosum methylothiophilum</name>
    <dbReference type="NCBI Taxonomy" id="1705564"/>
    <lineage>
        <taxon>Archaea</taxon>
        <taxon>Methanobacteriati</taxon>
        <taxon>Methanobacteriota</taxon>
        <taxon>Stenosarchaea group</taxon>
        <taxon>Candidatus Methanofastidiosia</taxon>
        <taxon>Candidatus Methanofastidiosales</taxon>
        <taxon>Candidatus Methanofastidiosaceae</taxon>
        <taxon>Candidatus Methanofastidiosum</taxon>
    </lineage>
</organism>
<dbReference type="Proteomes" id="UP000091929">
    <property type="component" value="Unassembled WGS sequence"/>
</dbReference>
<dbReference type="SUPFAM" id="SSF158436">
    <property type="entry name" value="Ta0600-like"/>
    <property type="match status" value="1"/>
</dbReference>
<evidence type="ECO:0000313" key="3">
    <source>
        <dbReference type="EMBL" id="KYC44990.1"/>
    </source>
</evidence>
<accession>A0A150IWS0</accession>
<dbReference type="Gene3D" id="1.20.1440.50">
    <property type="entry name" value="Ta0600-like"/>
    <property type="match status" value="1"/>
</dbReference>
<evidence type="ECO:0000313" key="7">
    <source>
        <dbReference type="EMBL" id="KYC50199.1"/>
    </source>
</evidence>
<accession>A0A150INZ7</accession>
<name>A0A150IIX9_9EURY</name>
<accession>A0A150IIX9</accession>
<dbReference type="Proteomes" id="UP000075578">
    <property type="component" value="Unassembled WGS sequence"/>
</dbReference>
<dbReference type="Proteomes" id="UP000075398">
    <property type="component" value="Unassembled WGS sequence"/>
</dbReference>
<dbReference type="PATRIC" id="fig|1706438.3.peg.1502"/>
<dbReference type="EMBL" id="LNGC01000174">
    <property type="protein sequence ID" value="KYC46771.1"/>
    <property type="molecule type" value="Genomic_DNA"/>
</dbReference>
<dbReference type="Pfam" id="PF03685">
    <property type="entry name" value="UPF0147"/>
    <property type="match status" value="1"/>
</dbReference>
<dbReference type="EMBL" id="LNJC01000036">
    <property type="protein sequence ID" value="KYC49410.1"/>
    <property type="molecule type" value="Genomic_DNA"/>
</dbReference>
<dbReference type="EMBL" id="LNGE01000034">
    <property type="protein sequence ID" value="KYC44990.1"/>
    <property type="molecule type" value="Genomic_DNA"/>
</dbReference>
<dbReference type="PATRIC" id="fig|1706436.3.peg.1265"/>
<dbReference type="PATRIC" id="fig|1705409.3.peg.2193"/>
<accession>A0A150IS79</accession>
<dbReference type="HAMAP" id="MF_00342">
    <property type="entry name" value="UPF0147"/>
    <property type="match status" value="1"/>
</dbReference>
<comment type="caution">
    <text evidence="3">The sequence shown here is derived from an EMBL/GenBank/DDBJ whole genome shotgun (WGS) entry which is preliminary data.</text>
</comment>
<dbReference type="Proteomes" id="UP000092401">
    <property type="component" value="Unassembled WGS sequence"/>
</dbReference>
<protein>
    <recommendedName>
        <fullName evidence="2">UPF0147 protein AMQ22_02056</fullName>
    </recommendedName>
</protein>
<dbReference type="NCBIfam" id="NF003319">
    <property type="entry name" value="PRK04330.1"/>
    <property type="match status" value="1"/>
</dbReference>
<evidence type="ECO:0000256" key="2">
    <source>
        <dbReference type="HAMAP-Rule" id="MF_00342"/>
    </source>
</evidence>
<dbReference type="PATRIC" id="fig|1706437.3.peg.868"/>
<dbReference type="InterPro" id="IPR005354">
    <property type="entry name" value="UPF0147"/>
</dbReference>
<dbReference type="Proteomes" id="UP000092403">
    <property type="component" value="Unassembled WGS sequence"/>
</dbReference>
<dbReference type="STRING" id="1705564.APG08_01181"/>
<proteinExistence type="inferred from homology"/>
<dbReference type="EMBL" id="LNGF01000016">
    <property type="protein sequence ID" value="KYC47782.1"/>
    <property type="molecule type" value="Genomic_DNA"/>
</dbReference>
<evidence type="ECO:0000313" key="10">
    <source>
        <dbReference type="Proteomes" id="UP000092401"/>
    </source>
</evidence>
<evidence type="ECO:0000256" key="1">
    <source>
        <dbReference type="ARBA" id="ARBA00005958"/>
    </source>
</evidence>
<dbReference type="AlphaFoldDB" id="A0A150IIX9"/>
<sequence length="83" mass="9500">MPEENIKGIVDYLNEFVNEDNSVPRNIRRAAKEAADRLLDTSEPVQSRAHAAVELLDEISNDPNMPMHTRTILWEVLSELEKI</sequence>
<evidence type="ECO:0000313" key="6">
    <source>
        <dbReference type="EMBL" id="KYC49410.1"/>
    </source>
</evidence>
<evidence type="ECO:0000313" key="4">
    <source>
        <dbReference type="EMBL" id="KYC46771.1"/>
    </source>
</evidence>
<evidence type="ECO:0000313" key="5">
    <source>
        <dbReference type="EMBL" id="KYC47782.1"/>
    </source>
</evidence>
<accession>A0A150IYZ5</accession>
<reference evidence="8 9" key="1">
    <citation type="journal article" date="2016" name="ISME J.">
        <title>Chasing the elusive Euryarchaeota class WSA2: genomes reveal a uniquely fastidious methyl-reducing methanogen.</title>
        <authorList>
            <person name="Nobu M.K."/>
            <person name="Narihiro T."/>
            <person name="Kuroda K."/>
            <person name="Mei R."/>
            <person name="Liu W.T."/>
        </authorList>
    </citation>
    <scope>NUCLEOTIDE SEQUENCE [LARGE SCALE GENOMIC DNA]</scope>
    <source>
        <strain evidence="3">B03fssc0709_Meth_Bin005</strain>
        <strain evidence="5">B15fssc0709_Meth_Bin003</strain>
        <strain evidence="6">BMIXfssc0709_Meth_Bin006</strain>
        <strain evidence="4">U1lsi0528_Bin055</strain>
        <strain evidence="7">U1lsi0528_Bin089</strain>
    </source>
</reference>
<dbReference type="InterPro" id="IPR023130">
    <property type="entry name" value="Ta0600-like_sf"/>
</dbReference>
<dbReference type="PATRIC" id="fig|1705564.3.peg.1355"/>
<evidence type="ECO:0000313" key="8">
    <source>
        <dbReference type="Proteomes" id="UP000075398"/>
    </source>
</evidence>
<comment type="similarity">
    <text evidence="1 2">Belongs to the UPF0147 family.</text>
</comment>